<dbReference type="RefSeq" id="WP_095263617.1">
    <property type="nucleotide sequence ID" value="NZ_NPBY01000011.1"/>
</dbReference>
<dbReference type="SUPFAM" id="SSF51161">
    <property type="entry name" value="Trimeric LpxA-like enzymes"/>
    <property type="match status" value="1"/>
</dbReference>
<dbReference type="Proteomes" id="UP000435177">
    <property type="component" value="Unassembled WGS sequence"/>
</dbReference>
<dbReference type="PANTHER" id="PTHR43360">
    <property type="entry name" value="CARBON DIOXIDE CONCENTRATING MECHANISM PROTEIN CCMM"/>
    <property type="match status" value="1"/>
</dbReference>
<dbReference type="OrthoDB" id="9803036at2"/>
<name>A0A268F2I3_9BACL</name>
<proteinExistence type="predicted"/>
<accession>A0A268F2I3</accession>
<evidence type="ECO:0000313" key="1">
    <source>
        <dbReference type="EMBL" id="MUG65965.1"/>
    </source>
</evidence>
<comment type="caution">
    <text evidence="2">The sequence shown here is derived from an EMBL/GenBank/DDBJ whole genome shotgun (WGS) entry which is preliminary data.</text>
</comment>
<protein>
    <submittedName>
        <fullName evidence="2">Carbonate dehydratase</fullName>
    </submittedName>
</protein>
<dbReference type="PANTHER" id="PTHR43360:SF1">
    <property type="entry name" value="CARBOXYSOME ASSEMBLY PROTEIN CCMM"/>
    <property type="match status" value="1"/>
</dbReference>
<keyword evidence="4" id="KW-1185">Reference proteome</keyword>
<dbReference type="EMBL" id="NPBY01000011">
    <property type="protein sequence ID" value="PAD79571.1"/>
    <property type="molecule type" value="Genomic_DNA"/>
</dbReference>
<dbReference type="AlphaFoldDB" id="A0A268F2I3"/>
<reference evidence="1 4" key="2">
    <citation type="submission" date="2019-11" db="EMBL/GenBank/DDBJ databases">
        <title>Draft genome sequences of five Paenibacillus species of dairy origin.</title>
        <authorList>
            <person name="Olajide A.M."/>
            <person name="Chen S."/>
            <person name="Lapointe G."/>
        </authorList>
    </citation>
    <scope>NUCLEOTIDE SEQUENCE [LARGE SCALE GENOMIC DNA]</scope>
    <source>
        <strain evidence="1 4">3CS1</strain>
    </source>
</reference>
<reference evidence="2 3" key="1">
    <citation type="submission" date="2017-07" db="EMBL/GenBank/DDBJ databases">
        <title>Isolation and whole genome analysis of endospore-forming bacteria from heroin.</title>
        <authorList>
            <person name="Kalinowski J."/>
            <person name="Ahrens B."/>
            <person name="Al-Dilaimi A."/>
            <person name="Winkler A."/>
            <person name="Wibberg D."/>
            <person name="Schleenbecker U."/>
            <person name="Ruckert C."/>
            <person name="Wolfel R."/>
            <person name="Grass G."/>
        </authorList>
    </citation>
    <scope>NUCLEOTIDE SEQUENCE [LARGE SCALE GENOMIC DNA]</scope>
    <source>
        <strain evidence="2 3">7537-G1</strain>
    </source>
</reference>
<organism evidence="2 3">
    <name type="scientific">Paenibacillus campinasensis</name>
    <dbReference type="NCBI Taxonomy" id="66347"/>
    <lineage>
        <taxon>Bacteria</taxon>
        <taxon>Bacillati</taxon>
        <taxon>Bacillota</taxon>
        <taxon>Bacilli</taxon>
        <taxon>Bacillales</taxon>
        <taxon>Paenibacillaceae</taxon>
        <taxon>Paenibacillus</taxon>
    </lineage>
</organism>
<dbReference type="EMBL" id="WOAA01000004">
    <property type="protein sequence ID" value="MUG65965.1"/>
    <property type="molecule type" value="Genomic_DNA"/>
</dbReference>
<dbReference type="Gene3D" id="2.160.10.10">
    <property type="entry name" value="Hexapeptide repeat proteins"/>
    <property type="match status" value="1"/>
</dbReference>
<sequence length="219" mass="23739">MNTMSNAPQNAFVHYIGPSPVTSFQPKSMYPAIDPTAFVGPFSSVIGDVTIKPHVFIAPHASIRADEGSPFYIGERASLQDGVILHGLYDERVEVKGRHYSIYIDRDVSITHGAIVHGPAYIGERSFVGFQSLVFQAIVGSNVYISSNAVVTGHIVVDSHRFVPPGAVIDTQQKADELPPIPRNADEFAAAVRAVNREFTSSYTLLFGNRRCSCGLACS</sequence>
<evidence type="ECO:0000313" key="3">
    <source>
        <dbReference type="Proteomes" id="UP000215596"/>
    </source>
</evidence>
<dbReference type="Proteomes" id="UP000215596">
    <property type="component" value="Unassembled WGS sequence"/>
</dbReference>
<dbReference type="InterPro" id="IPR011004">
    <property type="entry name" value="Trimer_LpxA-like_sf"/>
</dbReference>
<dbReference type="InterPro" id="IPR052265">
    <property type="entry name" value="Gamma-CA"/>
</dbReference>
<evidence type="ECO:0000313" key="2">
    <source>
        <dbReference type="EMBL" id="PAD79571.1"/>
    </source>
</evidence>
<evidence type="ECO:0000313" key="4">
    <source>
        <dbReference type="Proteomes" id="UP000435177"/>
    </source>
</evidence>
<gene>
    <name evidence="2" type="ORF">CHH67_03590</name>
    <name evidence="1" type="ORF">GNP94_08065</name>
</gene>